<comment type="caution">
    <text evidence="1">The sequence shown here is derived from an EMBL/GenBank/DDBJ whole genome shotgun (WGS) entry which is preliminary data.</text>
</comment>
<sequence>MAPLRRSQRIRDRHPPQVQRPTPLRELDTTATNQRSQDQVALEQPVSIPTADHTDEIENLDLSKIEDCIKYCQQTGKFPWSEPNAGSRHPSPSNVDPLKELMGSDYGKMGTQDLYDLFTSSPSGSQKLPDTQILPPESNVQQSHKVFDFSATGTSPLRTSSLNPRPITSPGPWDFHTPSHLSRTTTENRTGQAPSTRDGNDLSSKQVAPIATMDPGTVELSPYNIRNCVTPPPPDKGVVKTTTLLKGSDITAKRRRQRAKTPIQFDSVTGAALPRPKKIRAANKKINTGTQRQAKARHPKKVPTRPSTQKSQSQVMTTSMDELCLEEPSRIEPPLTTPQRGTGDTASLDPTSRSTLPIVRGKKKAPNKGTSSSKPSGIQGDATRGPSGTPAAVVPSSKSPGKHPATALVIGSSSEDSSLSDNEEYYPSPQLARTRSDVPSTAPPAQDQDKAPRQKTPLAAQRKLLPVQRTPLPTQKKTFSREKTAPPTSSEALRQSANEVGVDKSVIPWRGAPTTSSPKGSGAVYDGIELSYPKGYNNPYDIFARGAAANKSIHDSQQDSIRSRDLYSGPKLQHSKDIAQGISHAKPKGDVNQDDIIARFLAARDFLFSTCQQDSTQSLSVQSGTQLQGSEQVYKGVSQAEPKDDINQGDIVARCLAAKDFLYSTCQQDDTPSNNINNHPEHQSSGQIWEGIPHTKSKDNIKQDDIVARFLAARDFLLSSQQDGTRSLDVHGGPKESQPTVSRNLLQHEPRTENHASHMQIPISSRGGRRHFSVTERGSPERHSAPLPYNPQTHNRQINMAYPPQDSHSQEPPHDFAKFREICLGLDANASPPSLTKSSEDDGKKRASPQGSQGEAADPPTTLSGLVTEVR</sequence>
<proteinExistence type="predicted"/>
<gene>
    <name evidence="1" type="ORF">N3K66_000288</name>
</gene>
<protein>
    <submittedName>
        <fullName evidence="1">Uncharacterized protein</fullName>
    </submittedName>
</protein>
<dbReference type="EMBL" id="CM047940">
    <property type="protein sequence ID" value="KAI9903759.1"/>
    <property type="molecule type" value="Genomic_DNA"/>
</dbReference>
<evidence type="ECO:0000313" key="1">
    <source>
        <dbReference type="EMBL" id="KAI9903759.1"/>
    </source>
</evidence>
<name>A0ACC0VBI2_9HYPO</name>
<evidence type="ECO:0000313" key="2">
    <source>
        <dbReference type="Proteomes" id="UP001163324"/>
    </source>
</evidence>
<reference evidence="1" key="1">
    <citation type="submission" date="2022-10" db="EMBL/GenBank/DDBJ databases">
        <title>Complete Genome of Trichothecium roseum strain YXFP-22015, a Plant Pathogen Isolated from Citrus.</title>
        <authorList>
            <person name="Wang Y."/>
            <person name="Zhu L."/>
        </authorList>
    </citation>
    <scope>NUCLEOTIDE SEQUENCE</scope>
    <source>
        <strain evidence="1">YXFP-22015</strain>
    </source>
</reference>
<dbReference type="Proteomes" id="UP001163324">
    <property type="component" value="Chromosome 1"/>
</dbReference>
<accession>A0ACC0VBI2</accession>
<keyword evidence="2" id="KW-1185">Reference proteome</keyword>
<organism evidence="1 2">
    <name type="scientific">Trichothecium roseum</name>
    <dbReference type="NCBI Taxonomy" id="47278"/>
    <lineage>
        <taxon>Eukaryota</taxon>
        <taxon>Fungi</taxon>
        <taxon>Dikarya</taxon>
        <taxon>Ascomycota</taxon>
        <taxon>Pezizomycotina</taxon>
        <taxon>Sordariomycetes</taxon>
        <taxon>Hypocreomycetidae</taxon>
        <taxon>Hypocreales</taxon>
        <taxon>Hypocreales incertae sedis</taxon>
        <taxon>Trichothecium</taxon>
    </lineage>
</organism>